<keyword evidence="11" id="KW-1185">Reference proteome</keyword>
<dbReference type="Proteomes" id="UP001620645">
    <property type="component" value="Unassembled WGS sequence"/>
</dbReference>
<keyword evidence="3 7" id="KW-0812">Transmembrane</keyword>
<evidence type="ECO:0000256" key="7">
    <source>
        <dbReference type="SAM" id="Phobius"/>
    </source>
</evidence>
<keyword evidence="5 7" id="KW-0472">Membrane</keyword>
<feature type="transmembrane region" description="Helical" evidence="7">
    <location>
        <begin position="1103"/>
        <end position="1125"/>
    </location>
</feature>
<name>A0ABD2KH72_HETSC</name>
<evidence type="ECO:0000256" key="6">
    <source>
        <dbReference type="SAM" id="MobiDB-lite"/>
    </source>
</evidence>
<dbReference type="Pfam" id="PF03381">
    <property type="entry name" value="CDC50"/>
    <property type="match status" value="1"/>
</dbReference>
<feature type="domain" description="Condensin II complex subunit H2 N-terminal" evidence="8">
    <location>
        <begin position="14"/>
        <end position="142"/>
    </location>
</feature>
<feature type="region of interest" description="Disordered" evidence="6">
    <location>
        <begin position="103"/>
        <end position="154"/>
    </location>
</feature>
<organism evidence="10 11">
    <name type="scientific">Heterodera schachtii</name>
    <name type="common">Sugarbeet cyst nematode worm</name>
    <name type="synonym">Tylenchus schachtii</name>
    <dbReference type="NCBI Taxonomy" id="97005"/>
    <lineage>
        <taxon>Eukaryota</taxon>
        <taxon>Metazoa</taxon>
        <taxon>Ecdysozoa</taxon>
        <taxon>Nematoda</taxon>
        <taxon>Chromadorea</taxon>
        <taxon>Rhabditida</taxon>
        <taxon>Tylenchina</taxon>
        <taxon>Tylenchomorpha</taxon>
        <taxon>Tylenchoidea</taxon>
        <taxon>Heteroderidae</taxon>
        <taxon>Heteroderinae</taxon>
        <taxon>Heterodera</taxon>
    </lineage>
</organism>
<protein>
    <recommendedName>
        <fullName evidence="12">Condensin-2 complex subunit H2 C-terminal domain-containing protein</fullName>
    </recommendedName>
</protein>
<feature type="region of interest" description="Disordered" evidence="6">
    <location>
        <begin position="530"/>
        <end position="550"/>
    </location>
</feature>
<feature type="compositionally biased region" description="Basic and acidic residues" evidence="6">
    <location>
        <begin position="282"/>
        <end position="297"/>
    </location>
</feature>
<feature type="region of interest" description="Disordered" evidence="6">
    <location>
        <begin position="369"/>
        <end position="396"/>
    </location>
</feature>
<evidence type="ECO:0000256" key="5">
    <source>
        <dbReference type="ARBA" id="ARBA00023136"/>
    </source>
</evidence>
<dbReference type="PANTHER" id="PTHR10926:SF0">
    <property type="entry name" value="CDC50, ISOFORM A"/>
    <property type="match status" value="1"/>
</dbReference>
<feature type="compositionally biased region" description="Polar residues" evidence="6">
    <location>
        <begin position="300"/>
        <end position="313"/>
    </location>
</feature>
<feature type="region of interest" description="Disordered" evidence="6">
    <location>
        <begin position="491"/>
        <end position="511"/>
    </location>
</feature>
<dbReference type="GO" id="GO:0016020">
    <property type="term" value="C:membrane"/>
    <property type="evidence" value="ECO:0007669"/>
    <property type="project" value="UniProtKB-SubCell"/>
</dbReference>
<sequence>MAEIDMAEFEGAGERYKFLIQPVKDLAANWDLDIAKTLEDYIRKVVAETKRIDAEAPDDEYRRHKVFNFAEAALLIHGTTTVYARKVDYVLQKAQNFFDQLREDENIHHQQQQKGKRRKDDPLEEGAEVTEEEMDENANADDAGEGREKRQPKANQINYASLGHLLDRLIVSQRRTSLLPVVPIAFFPLTDFEKRNVSLCTRTNPTEVFGKMEDFKLNSCHVYGSIALLDFKNIAIVNKFSQLVINSQKNDANFVGLEPLMEQTEDDFNDALSCASKSTTETMHRQTDQQEIERRGTDTLAPTQLRPNSNIEMNSELALQRHDGLVDEEMNEDGPTPALTQQPQIDFENEMFDNDSTLVPPSPRDFLEVSEHETTPEPTTDNEEGEAPPPDISSLEFLDPSETVTEQSRPFRRKDNCAMSAVKQIKARNRRIERDCREKGAPNVATIKCYIESRIFRHQLKKRAYTLGLFNSFIADQAVLVLNPLIHEEEKRRSELKKRRRKEYQNAERAERAMRRVMQNREMDPVLEHHVGSDEEQTDGEGQTEQNEDFVAPNGEVQNDEVIDDFDDPMDELVAEEIINLPQDEVWDDEFEQSEHQNLGDLLEVEDLENSIGRMQNLYAGFDHLNTVQRKRAKSLATKNNFYDDTIFAEGNLNADDLPPRPISQMDYDEIIAFHLRKYWTASEQATSTFSEHLQKWEMRMTEVLEQEHLHRDFCTGAYGDELLERFGGEIGSELDFTKMLSELPNDYDRSRFLLVALILANMGNVHILTEANDSENQLLIMARNRPNANIITNDLGEAQIKKHRPKDTRLLQQRLVAWQPILTAKTVIPLVFSISILFIPIGIVLLRISQSVQEYVVQYVNDANECKDYHANGQCSVNFTLNEDFKGDVYFYYALENFFQNHRRYMKSRNDQQLSGIDFLNTKDCTPFEKAPDGRPIAPCGAIANSLFNDSFQLNYLGRNGNGYANISWSHEGLVWPVDLESKFRNPTCDGQPCKTIAELCHKFSLTVRPPNWQKDLCLLDITNVTNSGFQNADFVIWMRTAALPDFRKPYRKLTRTQIFADGLPSGTYQLLVHNNYNVSTFGGKKSFVISTTSWMGGKNSFLGIAYISVGALCACLGVVFIFVHLKYGHTLEEIAGLEHSNSRRNQ</sequence>
<evidence type="ECO:0000259" key="8">
    <source>
        <dbReference type="Pfam" id="PF06278"/>
    </source>
</evidence>
<evidence type="ECO:0000313" key="11">
    <source>
        <dbReference type="Proteomes" id="UP001620645"/>
    </source>
</evidence>
<reference evidence="10 11" key="1">
    <citation type="submission" date="2024-10" db="EMBL/GenBank/DDBJ databases">
        <authorList>
            <person name="Kim D."/>
        </authorList>
    </citation>
    <scope>NUCLEOTIDE SEQUENCE [LARGE SCALE GENOMIC DNA]</scope>
    <source>
        <strain evidence="10">Taebaek</strain>
    </source>
</reference>
<evidence type="ECO:0000256" key="3">
    <source>
        <dbReference type="ARBA" id="ARBA00022692"/>
    </source>
</evidence>
<dbReference type="EMBL" id="JBICCN010000026">
    <property type="protein sequence ID" value="KAL3102098.1"/>
    <property type="molecule type" value="Genomic_DNA"/>
</dbReference>
<feature type="transmembrane region" description="Helical" evidence="7">
    <location>
        <begin position="828"/>
        <end position="847"/>
    </location>
</feature>
<feature type="compositionally biased region" description="Acidic residues" evidence="6">
    <location>
        <begin position="122"/>
        <end position="143"/>
    </location>
</feature>
<evidence type="ECO:0000256" key="4">
    <source>
        <dbReference type="ARBA" id="ARBA00022989"/>
    </source>
</evidence>
<feature type="region of interest" description="Disordered" evidence="6">
    <location>
        <begin position="277"/>
        <end position="313"/>
    </location>
</feature>
<dbReference type="PANTHER" id="PTHR10926">
    <property type="entry name" value="CELL CYCLE CONTROL PROTEIN 50"/>
    <property type="match status" value="1"/>
</dbReference>
<dbReference type="Pfam" id="PF06278">
    <property type="entry name" value="CNDH2_N"/>
    <property type="match status" value="1"/>
</dbReference>
<dbReference type="InterPro" id="IPR009378">
    <property type="entry name" value="H2_N"/>
</dbReference>
<dbReference type="Pfam" id="PF16858">
    <property type="entry name" value="CNDH2_C"/>
    <property type="match status" value="1"/>
</dbReference>
<evidence type="ECO:0000313" key="10">
    <source>
        <dbReference type="EMBL" id="KAL3102098.1"/>
    </source>
</evidence>
<feature type="domain" description="Condensin-2 complex subunit H2 C-terminal" evidence="9">
    <location>
        <begin position="668"/>
        <end position="777"/>
    </location>
</feature>
<evidence type="ECO:0000256" key="2">
    <source>
        <dbReference type="ARBA" id="ARBA00009457"/>
    </source>
</evidence>
<comment type="caution">
    <text evidence="10">The sequence shown here is derived from an EMBL/GenBank/DDBJ whole genome shotgun (WGS) entry which is preliminary data.</text>
</comment>
<evidence type="ECO:0000256" key="1">
    <source>
        <dbReference type="ARBA" id="ARBA00004141"/>
    </source>
</evidence>
<keyword evidence="4 7" id="KW-1133">Transmembrane helix</keyword>
<dbReference type="AlphaFoldDB" id="A0ABD2KH72"/>
<dbReference type="InterPro" id="IPR031737">
    <property type="entry name" value="CNDH2_C"/>
</dbReference>
<evidence type="ECO:0000259" key="9">
    <source>
        <dbReference type="Pfam" id="PF16858"/>
    </source>
</evidence>
<gene>
    <name evidence="10" type="ORF">niasHS_003507</name>
</gene>
<comment type="subcellular location">
    <subcellularLocation>
        <location evidence="1">Membrane</location>
        <topology evidence="1">Multi-pass membrane protein</topology>
    </subcellularLocation>
</comment>
<accession>A0ABD2KH72</accession>
<proteinExistence type="inferred from homology"/>
<comment type="similarity">
    <text evidence="2">Belongs to the CDC50/LEM3 family.</text>
</comment>
<evidence type="ECO:0008006" key="12">
    <source>
        <dbReference type="Google" id="ProtNLM"/>
    </source>
</evidence>
<dbReference type="InterPro" id="IPR005045">
    <property type="entry name" value="CDC50/LEM3_fam"/>
</dbReference>